<feature type="transmembrane region" description="Helical" evidence="5">
    <location>
        <begin position="122"/>
        <end position="148"/>
    </location>
</feature>
<reference evidence="8" key="1">
    <citation type="submission" date="2025-08" db="UniProtKB">
        <authorList>
            <consortium name="RefSeq"/>
        </authorList>
    </citation>
    <scope>IDENTIFICATION</scope>
    <source>
        <tissue evidence="8">Entire body</tissue>
    </source>
</reference>
<evidence type="ECO:0000256" key="2">
    <source>
        <dbReference type="ARBA" id="ARBA00022692"/>
    </source>
</evidence>
<dbReference type="PANTHER" id="PTHR48021">
    <property type="match status" value="1"/>
</dbReference>
<organism evidence="7 8">
    <name type="scientific">Agrilus planipennis</name>
    <name type="common">Emerald ash borer</name>
    <name type="synonym">Agrilus marcopoli</name>
    <dbReference type="NCBI Taxonomy" id="224129"/>
    <lineage>
        <taxon>Eukaryota</taxon>
        <taxon>Metazoa</taxon>
        <taxon>Ecdysozoa</taxon>
        <taxon>Arthropoda</taxon>
        <taxon>Hexapoda</taxon>
        <taxon>Insecta</taxon>
        <taxon>Pterygota</taxon>
        <taxon>Neoptera</taxon>
        <taxon>Endopterygota</taxon>
        <taxon>Coleoptera</taxon>
        <taxon>Polyphaga</taxon>
        <taxon>Elateriformia</taxon>
        <taxon>Buprestoidea</taxon>
        <taxon>Buprestidae</taxon>
        <taxon>Agrilinae</taxon>
        <taxon>Agrilus</taxon>
    </lineage>
</organism>
<dbReference type="GO" id="GO:0022857">
    <property type="term" value="F:transmembrane transporter activity"/>
    <property type="evidence" value="ECO:0007669"/>
    <property type="project" value="InterPro"/>
</dbReference>
<feature type="transmembrane region" description="Helical" evidence="5">
    <location>
        <begin position="47"/>
        <end position="69"/>
    </location>
</feature>
<evidence type="ECO:0000259" key="6">
    <source>
        <dbReference type="PROSITE" id="PS50850"/>
    </source>
</evidence>
<evidence type="ECO:0000313" key="7">
    <source>
        <dbReference type="Proteomes" id="UP000192223"/>
    </source>
</evidence>
<keyword evidence="7" id="KW-1185">Reference proteome</keyword>
<gene>
    <name evidence="8" type="primary">LOC108742244</name>
</gene>
<evidence type="ECO:0000256" key="5">
    <source>
        <dbReference type="SAM" id="Phobius"/>
    </source>
</evidence>
<dbReference type="InterPro" id="IPR036259">
    <property type="entry name" value="MFS_trans_sf"/>
</dbReference>
<keyword evidence="3 5" id="KW-1133">Transmembrane helix</keyword>
<feature type="domain" description="Major facilitator superfamily (MFS) profile" evidence="6">
    <location>
        <begin position="49"/>
        <end position="160"/>
    </location>
</feature>
<dbReference type="Pfam" id="PF00083">
    <property type="entry name" value="Sugar_tr"/>
    <property type="match status" value="1"/>
</dbReference>
<dbReference type="RefSeq" id="XP_025834657.1">
    <property type="nucleotide sequence ID" value="XM_025978872.1"/>
</dbReference>
<evidence type="ECO:0000256" key="3">
    <source>
        <dbReference type="ARBA" id="ARBA00022989"/>
    </source>
</evidence>
<dbReference type="GO" id="GO:0016020">
    <property type="term" value="C:membrane"/>
    <property type="evidence" value="ECO:0007669"/>
    <property type="project" value="UniProtKB-SubCell"/>
</dbReference>
<keyword evidence="2 5" id="KW-0812">Transmembrane</keyword>
<dbReference type="KEGG" id="apln:108742244"/>
<dbReference type="PANTHER" id="PTHR48021:SF24">
    <property type="entry name" value="MAJOR FACILITATOR SUPERFAMILY (MFS) PROFILE DOMAIN-CONTAINING PROTEIN"/>
    <property type="match status" value="1"/>
</dbReference>
<evidence type="ECO:0000256" key="1">
    <source>
        <dbReference type="ARBA" id="ARBA00004141"/>
    </source>
</evidence>
<evidence type="ECO:0000256" key="4">
    <source>
        <dbReference type="ARBA" id="ARBA00023136"/>
    </source>
</evidence>
<dbReference type="InterPro" id="IPR050549">
    <property type="entry name" value="MFS_Trehalose_Transporter"/>
</dbReference>
<name>A0A7F5RFA3_AGRPL</name>
<dbReference type="OrthoDB" id="6612291at2759"/>
<protein>
    <submittedName>
        <fullName evidence="8">Facilitated trehalose transporter Tret1-like</fullName>
    </submittedName>
</protein>
<dbReference type="Proteomes" id="UP000192223">
    <property type="component" value="Unplaced"/>
</dbReference>
<dbReference type="InterPro" id="IPR020846">
    <property type="entry name" value="MFS_dom"/>
</dbReference>
<comment type="subcellular location">
    <subcellularLocation>
        <location evidence="1">Membrane</location>
        <topology evidence="1">Multi-pass membrane protein</topology>
    </subcellularLocation>
</comment>
<dbReference type="PROSITE" id="PS50850">
    <property type="entry name" value="MFS"/>
    <property type="match status" value="1"/>
</dbReference>
<dbReference type="AlphaFoldDB" id="A0A7F5RFA3"/>
<dbReference type="InParanoid" id="A0A7F5RFA3"/>
<dbReference type="Gene3D" id="1.20.1250.20">
    <property type="entry name" value="MFS general substrate transporter like domains"/>
    <property type="match status" value="1"/>
</dbReference>
<accession>A0A7F5RFA3</accession>
<evidence type="ECO:0000313" key="8">
    <source>
        <dbReference type="RefSeq" id="XP_025834657.1"/>
    </source>
</evidence>
<sequence length="160" mass="17019">MKSESKQGYSVSINDDKADEKLAEIMASKMTLADYENKSFKSVLPQCIGTFVASGFNLIVGLGLAYTGILIPAIESPNSDIKVTTTESSLIASITTLVIALTSLTCGPVMDRIGRLNCIKISIIPITVGWVLIALAKSTTMLLIGRVFVGISGGKPKMIY</sequence>
<keyword evidence="4 5" id="KW-0472">Membrane</keyword>
<feature type="transmembrane region" description="Helical" evidence="5">
    <location>
        <begin position="89"/>
        <end position="110"/>
    </location>
</feature>
<dbReference type="InterPro" id="IPR005828">
    <property type="entry name" value="MFS_sugar_transport-like"/>
</dbReference>
<dbReference type="SUPFAM" id="SSF103473">
    <property type="entry name" value="MFS general substrate transporter"/>
    <property type="match status" value="1"/>
</dbReference>
<proteinExistence type="predicted"/>
<dbReference type="GeneID" id="108742244"/>